<feature type="region of interest" description="Disordered" evidence="1">
    <location>
        <begin position="334"/>
        <end position="406"/>
    </location>
</feature>
<gene>
    <name evidence="3" type="primary">LOC108668078</name>
</gene>
<dbReference type="Proteomes" id="UP000694843">
    <property type="component" value="Unplaced"/>
</dbReference>
<feature type="compositionally biased region" description="Low complexity" evidence="1">
    <location>
        <begin position="385"/>
        <end position="406"/>
    </location>
</feature>
<keyword evidence="2" id="KW-1185">Reference proteome</keyword>
<accession>A0A8B7NAU0</accession>
<name>A0A8B7NAU0_HYAAZ</name>
<evidence type="ECO:0000256" key="1">
    <source>
        <dbReference type="SAM" id="MobiDB-lite"/>
    </source>
</evidence>
<reference evidence="3" key="1">
    <citation type="submission" date="2025-08" db="UniProtKB">
        <authorList>
            <consortium name="RefSeq"/>
        </authorList>
    </citation>
    <scope>IDENTIFICATION</scope>
    <source>
        <tissue evidence="3">Whole organism</tissue>
    </source>
</reference>
<proteinExistence type="predicted"/>
<feature type="region of interest" description="Disordered" evidence="1">
    <location>
        <begin position="205"/>
        <end position="232"/>
    </location>
</feature>
<dbReference type="RefSeq" id="XP_018010699.1">
    <property type="nucleotide sequence ID" value="XM_018155210.2"/>
</dbReference>
<evidence type="ECO:0000313" key="3">
    <source>
        <dbReference type="RefSeq" id="XP_018010699.1"/>
    </source>
</evidence>
<dbReference type="KEGG" id="hazt:108668078"/>
<protein>
    <submittedName>
        <fullName evidence="3">Cell wall protein AWA1-like</fullName>
    </submittedName>
</protein>
<dbReference type="GeneID" id="108668078"/>
<sequence>MPDAGAATAPGQLSADIMPGKAITFDEVESLAQIVSRLEKELCCLRKHIPLFSQLLNYMNVRVEADLNVVAEVLLSMLDHMQKHLYSCWRLLMDFYKSADGNESLPNSLGILENITKHMLCFKRRCEERVKLQHGRQPHGSPYARFLATELHYTNCEHAKVMVRRTTVSLIRLHSSHLIAGKFGLNRDCLTRQRDLLLSWEGRTPTDITAPEESKTNLGMDLPSPAGSLPSEECDARISLRRLTRQSAATAGGSGAASPGAGAAKSAAGVATSAADAATGSATSAESPATLAANAATGSTTSAASAATSAASAATSAASAATSAASAVTSTAGSISSSGYVSRQRGRNKKRSSPSSAALSPPRKKLRSSRALPSLDNAKSPDKILSNSKSLSKSAHSAPVLANNSSTSLSISKAKSSLTSKLCGTALSCKALVTDCKAFQNKASSLKLKTLPAKGSGEIKNGRTSAAKSRI</sequence>
<evidence type="ECO:0000313" key="2">
    <source>
        <dbReference type="Proteomes" id="UP000694843"/>
    </source>
</evidence>
<organism evidence="2 3">
    <name type="scientific">Hyalella azteca</name>
    <name type="common">Amphipod</name>
    <dbReference type="NCBI Taxonomy" id="294128"/>
    <lineage>
        <taxon>Eukaryota</taxon>
        <taxon>Metazoa</taxon>
        <taxon>Ecdysozoa</taxon>
        <taxon>Arthropoda</taxon>
        <taxon>Crustacea</taxon>
        <taxon>Multicrustacea</taxon>
        <taxon>Malacostraca</taxon>
        <taxon>Eumalacostraca</taxon>
        <taxon>Peracarida</taxon>
        <taxon>Amphipoda</taxon>
        <taxon>Senticaudata</taxon>
        <taxon>Talitrida</taxon>
        <taxon>Talitroidea</taxon>
        <taxon>Hyalellidae</taxon>
        <taxon>Hyalella</taxon>
    </lineage>
</organism>
<dbReference type="AlphaFoldDB" id="A0A8B7NAU0"/>